<reference evidence="2 3" key="1">
    <citation type="journal article" date="2018" name="Elife">
        <title>Functional genomics of lipid metabolism in the oleaginous yeast Rhodosporidium toruloides.</title>
        <authorList>
            <person name="Coradetti S.T."/>
            <person name="Pinel D."/>
            <person name="Geiselman G."/>
            <person name="Ito M."/>
            <person name="Mondo S."/>
            <person name="Reilly M.C."/>
            <person name="Cheng Y.F."/>
            <person name="Bauer S."/>
            <person name="Grigoriev I."/>
            <person name="Gladden J.M."/>
            <person name="Simmons B.A."/>
            <person name="Brem R."/>
            <person name="Arkin A.P."/>
            <person name="Skerker J.M."/>
        </authorList>
    </citation>
    <scope>NUCLEOTIDE SEQUENCE [LARGE SCALE GENOMIC DNA]</scope>
    <source>
        <strain evidence="2 3">NBRC 0880</strain>
    </source>
</reference>
<comment type="caution">
    <text evidence="2">The sequence shown here is derived from an EMBL/GenBank/DDBJ whole genome shotgun (WGS) entry which is preliminary data.</text>
</comment>
<feature type="region of interest" description="Disordered" evidence="1">
    <location>
        <begin position="398"/>
        <end position="458"/>
    </location>
</feature>
<sequence length="481" mass="50246">MRTDCECVVLSRSSHSLARSGCARYSAPAVLPMLPLTSWGDTGQGEPFSRRPPPPRSMSAWHTFTQLALALSPSLSPLSSALSISLDTCYDCEQTMLASIVVASSLAAGALAQSTPLAAKRFQWDNLPYKADTDTGIRGFQIGYNRCNGTTQNQDSLCQTAVINSIDDFCLWAPPEPGKTVGDIEGEMVAWCTKEGYGTRIIPEGALQGVQFIRTPHYVQVVGYIDQVKIDMQADDYGGEMDPHGADQRGNPLGGLLFSNAFGGNSSRNGTRNGTQFQQVIQWHNFMGGAQFCLKACDPSYENGWAMCEHIFDRIGCIYNAPSNWSKINGTFESCLGDDQLYPGQYIENGRTMTYTQPPESLGPITTVPYTPFTPSSSSCTPYTSASIYTAAAQLAPSSSSSASSSTMTSSASSTDSGSASATASSGSGAGSAAGPASTGAAGGQQNSQPGSGSGSGAEDLKVAGAMVAVVAGLIGVVAAL</sequence>
<accession>A0A2S9ZWV8</accession>
<evidence type="ECO:0000256" key="1">
    <source>
        <dbReference type="SAM" id="MobiDB-lite"/>
    </source>
</evidence>
<protein>
    <recommendedName>
        <fullName evidence="4">Macrofage activating glycoprotein</fullName>
    </recommendedName>
</protein>
<evidence type="ECO:0008006" key="4">
    <source>
        <dbReference type="Google" id="ProtNLM"/>
    </source>
</evidence>
<evidence type="ECO:0000313" key="2">
    <source>
        <dbReference type="EMBL" id="PRQ70238.1"/>
    </source>
</evidence>
<organism evidence="2 3">
    <name type="scientific">Rhodotorula toruloides</name>
    <name type="common">Yeast</name>
    <name type="synonym">Rhodosporidium toruloides</name>
    <dbReference type="NCBI Taxonomy" id="5286"/>
    <lineage>
        <taxon>Eukaryota</taxon>
        <taxon>Fungi</taxon>
        <taxon>Dikarya</taxon>
        <taxon>Basidiomycota</taxon>
        <taxon>Pucciniomycotina</taxon>
        <taxon>Microbotryomycetes</taxon>
        <taxon>Sporidiobolales</taxon>
        <taxon>Sporidiobolaceae</taxon>
        <taxon>Rhodotorula</taxon>
    </lineage>
</organism>
<proteinExistence type="predicted"/>
<name>A0A2S9ZWV8_RHOTO</name>
<dbReference type="Proteomes" id="UP000239560">
    <property type="component" value="Unassembled WGS sequence"/>
</dbReference>
<dbReference type="OrthoDB" id="2564904at2759"/>
<gene>
    <name evidence="2" type="ORF">AAT19DRAFT_11470</name>
</gene>
<feature type="compositionally biased region" description="Low complexity" evidence="1">
    <location>
        <begin position="398"/>
        <end position="451"/>
    </location>
</feature>
<dbReference type="EMBL" id="LCTV02000016">
    <property type="protein sequence ID" value="PRQ70238.1"/>
    <property type="molecule type" value="Genomic_DNA"/>
</dbReference>
<evidence type="ECO:0000313" key="3">
    <source>
        <dbReference type="Proteomes" id="UP000239560"/>
    </source>
</evidence>
<dbReference type="AlphaFoldDB" id="A0A2S9ZWV8"/>